<dbReference type="Pfam" id="PF01262">
    <property type="entry name" value="AlaDh_PNT_C"/>
    <property type="match status" value="1"/>
</dbReference>
<dbReference type="STRING" id="1246626.BleG1_2205"/>
<dbReference type="InterPro" id="IPR014215">
    <property type="entry name" value="Dipicolinic_acid_synth_A"/>
</dbReference>
<dbReference type="HOGENOM" id="CLU_082687_0_0_9"/>
<name>A0A060M2K3_9BACI</name>
<dbReference type="SMART" id="SM00997">
    <property type="entry name" value="AdoHcyase_NAD"/>
    <property type="match status" value="1"/>
</dbReference>
<dbReference type="NCBIfam" id="TIGR02853">
    <property type="entry name" value="spore_dpaA"/>
    <property type="match status" value="1"/>
</dbReference>
<dbReference type="OrthoDB" id="8840764at2"/>
<dbReference type="InterPro" id="IPR036291">
    <property type="entry name" value="NAD(P)-bd_dom_sf"/>
</dbReference>
<dbReference type="RefSeq" id="WP_038480636.1">
    <property type="nucleotide sequence ID" value="NZ_CP003923.1"/>
</dbReference>
<dbReference type="InterPro" id="IPR015878">
    <property type="entry name" value="Ado_hCys_hydrolase_NAD-bd"/>
</dbReference>
<proteinExistence type="predicted"/>
<dbReference type="eggNOG" id="COG0169">
    <property type="taxonomic scope" value="Bacteria"/>
</dbReference>
<evidence type="ECO:0000259" key="1">
    <source>
        <dbReference type="SMART" id="SM00997"/>
    </source>
</evidence>
<protein>
    <submittedName>
        <fullName evidence="2">Dipicolinate synthase, A chain</fullName>
    </submittedName>
</protein>
<keyword evidence="3" id="KW-1185">Reference proteome</keyword>
<dbReference type="KEGG" id="ble:BleG1_2205"/>
<sequence>MLTGIHVVMIGGDARQIEIVRKLSTLDARVSLVGFEQIEAGFIGVSKEEMDDIDWKTVEAILLPVGGIGNDGFINSVFSSNKIKLEAKHLKQTPESCTIFTGITSNRLEKMASQAKREIVVLMNRDDVAIYNSIPTAEGAVMFVIQHTDSTIHGANVAILGLGRIGMTLATTFKTLGANVSVGDKESASLARAFQLGMKPFHLDDIKQALKQADVVINTIPAKIVTSSVLTEMMQHAFLLDLASKPGGIDHDYAQKRGLKSMIVPGLPGMVAPKTAGKILANVLSDLLLEQTRAQ</sequence>
<gene>
    <name evidence="2" type="ORF">BleG1_2205</name>
</gene>
<dbReference type="PATRIC" id="fig|1246626.3.peg.2203"/>
<accession>A0A060M2K3</accession>
<dbReference type="AlphaFoldDB" id="A0A060M2K3"/>
<dbReference type="EMBL" id="CP003923">
    <property type="protein sequence ID" value="AIC94783.1"/>
    <property type="molecule type" value="Genomic_DNA"/>
</dbReference>
<dbReference type="Pfam" id="PF16924">
    <property type="entry name" value="DpaA_N"/>
    <property type="match status" value="1"/>
</dbReference>
<feature type="domain" description="S-adenosyl-L-homocysteine hydrolase NAD binding" evidence="1">
    <location>
        <begin position="132"/>
        <end position="279"/>
    </location>
</feature>
<evidence type="ECO:0000313" key="3">
    <source>
        <dbReference type="Proteomes" id="UP000027142"/>
    </source>
</evidence>
<evidence type="ECO:0000313" key="2">
    <source>
        <dbReference type="EMBL" id="AIC94783.1"/>
    </source>
</evidence>
<dbReference type="Proteomes" id="UP000027142">
    <property type="component" value="Chromosome"/>
</dbReference>
<dbReference type="InterPro" id="IPR031629">
    <property type="entry name" value="DpaA_N"/>
</dbReference>
<reference evidence="2 3" key="1">
    <citation type="journal article" date="2014" name="Gene">
        <title>A comparative genomic analysis of the alkalitolerant soil bacterium Bacillus lehensis G1.</title>
        <authorList>
            <person name="Noor Y.M."/>
            <person name="Samsulrizal N.H."/>
            <person name="Jema'on N.A."/>
            <person name="Low K.O."/>
            <person name="Ramli A.N."/>
            <person name="Alias N.I."/>
            <person name="Damis S.I."/>
            <person name="Fuzi S.F."/>
            <person name="Isa M.N."/>
            <person name="Murad A.M."/>
            <person name="Raih M.F."/>
            <person name="Bakar F.D."/>
            <person name="Najimudin N."/>
            <person name="Mahadi N.M."/>
            <person name="Illias R.M."/>
        </authorList>
    </citation>
    <scope>NUCLEOTIDE SEQUENCE [LARGE SCALE GENOMIC DNA]</scope>
    <source>
        <strain evidence="2 3">G1</strain>
    </source>
</reference>
<organism evidence="2 3">
    <name type="scientific">Shouchella lehensis G1</name>
    <dbReference type="NCBI Taxonomy" id="1246626"/>
    <lineage>
        <taxon>Bacteria</taxon>
        <taxon>Bacillati</taxon>
        <taxon>Bacillota</taxon>
        <taxon>Bacilli</taxon>
        <taxon>Bacillales</taxon>
        <taxon>Bacillaceae</taxon>
        <taxon>Shouchella</taxon>
    </lineage>
</organism>
<dbReference type="InterPro" id="IPR007698">
    <property type="entry name" value="AlaDH/PNT_NAD(H)-bd"/>
</dbReference>
<dbReference type="NCBIfam" id="NF006162">
    <property type="entry name" value="PRK08306.1"/>
    <property type="match status" value="1"/>
</dbReference>
<dbReference type="SUPFAM" id="SSF51735">
    <property type="entry name" value="NAD(P)-binding Rossmann-fold domains"/>
    <property type="match status" value="1"/>
</dbReference>
<dbReference type="Gene3D" id="3.40.50.720">
    <property type="entry name" value="NAD(P)-binding Rossmann-like Domain"/>
    <property type="match status" value="2"/>
</dbReference>